<dbReference type="AlphaFoldDB" id="A0A7U2FDJ4"/>
<gene>
    <name evidence="2" type="ORF">JI435_441820</name>
</gene>
<reference evidence="3" key="1">
    <citation type="journal article" date="2021" name="BMC Genomics">
        <title>Chromosome-level genome assembly and manually-curated proteome of model necrotroph Parastagonospora nodorum Sn15 reveals a genome-wide trove of candidate effector homologs, and redundancy of virulence-related functions within an accessory chromosome.</title>
        <authorList>
            <person name="Bertazzoni S."/>
            <person name="Jones D.A.B."/>
            <person name="Phan H.T."/>
            <person name="Tan K.-C."/>
            <person name="Hane J.K."/>
        </authorList>
    </citation>
    <scope>NUCLEOTIDE SEQUENCE [LARGE SCALE GENOMIC DNA]</scope>
    <source>
        <strain evidence="3">SN15 / ATCC MYA-4574 / FGSC 10173)</strain>
    </source>
</reference>
<sequence>MVPSCISWKGLKVTVKDIAFDSIDNTILAKADHSIINAHKFARKIKPVFDEIRHAMLQGVRIMAQAGDFKIDDVPTSILWRTLDKRNGDGDTVAGEEAEDGGEVMASEKQ</sequence>
<dbReference type="Proteomes" id="UP000663193">
    <property type="component" value="Chromosome 15"/>
</dbReference>
<organism evidence="2 3">
    <name type="scientific">Phaeosphaeria nodorum (strain SN15 / ATCC MYA-4574 / FGSC 10173)</name>
    <name type="common">Glume blotch fungus</name>
    <name type="synonym">Parastagonospora nodorum</name>
    <dbReference type="NCBI Taxonomy" id="321614"/>
    <lineage>
        <taxon>Eukaryota</taxon>
        <taxon>Fungi</taxon>
        <taxon>Dikarya</taxon>
        <taxon>Ascomycota</taxon>
        <taxon>Pezizomycotina</taxon>
        <taxon>Dothideomycetes</taxon>
        <taxon>Pleosporomycetidae</taxon>
        <taxon>Pleosporales</taxon>
        <taxon>Pleosporineae</taxon>
        <taxon>Phaeosphaeriaceae</taxon>
        <taxon>Parastagonospora</taxon>
    </lineage>
</organism>
<feature type="region of interest" description="Disordered" evidence="1">
    <location>
        <begin position="86"/>
        <end position="110"/>
    </location>
</feature>
<protein>
    <submittedName>
        <fullName evidence="2">Uncharacterized protein</fullName>
    </submittedName>
</protein>
<proteinExistence type="predicted"/>
<evidence type="ECO:0000256" key="1">
    <source>
        <dbReference type="SAM" id="MobiDB-lite"/>
    </source>
</evidence>
<name>A0A7U2FDJ4_PHANO</name>
<dbReference type="EMBL" id="CP069037">
    <property type="protein sequence ID" value="QRD03297.1"/>
    <property type="molecule type" value="Genomic_DNA"/>
</dbReference>
<dbReference type="VEuPathDB" id="FungiDB:JI435_441820"/>
<accession>A0A7U2FDJ4</accession>
<keyword evidence="3" id="KW-1185">Reference proteome</keyword>
<evidence type="ECO:0000313" key="3">
    <source>
        <dbReference type="Proteomes" id="UP000663193"/>
    </source>
</evidence>
<evidence type="ECO:0000313" key="2">
    <source>
        <dbReference type="EMBL" id="QRD03297.1"/>
    </source>
</evidence>